<keyword evidence="4" id="KW-0443">Lipid metabolism</keyword>
<keyword evidence="6" id="KW-0472">Membrane</keyword>
<keyword evidence="9" id="KW-1185">Reference proteome</keyword>
<dbReference type="EMBL" id="FNGY01000002">
    <property type="protein sequence ID" value="SDM01394.1"/>
    <property type="molecule type" value="Genomic_DNA"/>
</dbReference>
<dbReference type="InterPro" id="IPR002123">
    <property type="entry name" value="Plipid/glycerol_acylTrfase"/>
</dbReference>
<protein>
    <submittedName>
        <fullName evidence="8">1-acyl-sn-glycerol-3-phosphate acyltransferase</fullName>
    </submittedName>
</protein>
<feature type="domain" description="Phospholipid/glycerol acyltransferase" evidence="7">
    <location>
        <begin position="74"/>
        <end position="190"/>
    </location>
</feature>
<evidence type="ECO:0000256" key="4">
    <source>
        <dbReference type="ARBA" id="ARBA00023098"/>
    </source>
</evidence>
<evidence type="ECO:0000256" key="6">
    <source>
        <dbReference type="SAM" id="Phobius"/>
    </source>
</evidence>
<accession>A0A1G9PRK4</accession>
<dbReference type="PANTHER" id="PTHR10434:SF64">
    <property type="entry name" value="1-ACYL-SN-GLYCEROL-3-PHOSPHATE ACYLTRANSFERASE-RELATED"/>
    <property type="match status" value="1"/>
</dbReference>
<dbReference type="AlphaFoldDB" id="A0A1G9PRK4"/>
<dbReference type="SMART" id="SM00563">
    <property type="entry name" value="PlsC"/>
    <property type="match status" value="1"/>
</dbReference>
<proteinExistence type="predicted"/>
<dbReference type="CDD" id="cd07989">
    <property type="entry name" value="LPLAT_AGPAT-like"/>
    <property type="match status" value="1"/>
</dbReference>
<feature type="transmembrane region" description="Helical" evidence="6">
    <location>
        <begin position="12"/>
        <end position="31"/>
    </location>
</feature>
<sequence length="244" mass="27901">MIRLLKHTHRLYSISVILILSALFYPFYYLAAQSPKGYGTLNQLRKVKSILSSWLTGIFFRFTYGEPLDKDQTYIYCANHASNLDIMLFCILAKGKFHFMGKDELRSNPVLKIFFNTIDISVNRESKISAFRAFKKAGETLGEGWSLIIFPEGKIDGTHYPPVLHPFKNGPFRLAIEKKIPVVAVSLTDVWKKMWDDGRKYGSTPGICDIYIHKPVDTTDLTIADADLLKERIFDLINSKLIRA</sequence>
<keyword evidence="6" id="KW-0812">Transmembrane</keyword>
<evidence type="ECO:0000256" key="5">
    <source>
        <dbReference type="ARBA" id="ARBA00023315"/>
    </source>
</evidence>
<keyword evidence="6" id="KW-1133">Transmembrane helix</keyword>
<evidence type="ECO:0000256" key="1">
    <source>
        <dbReference type="ARBA" id="ARBA00005189"/>
    </source>
</evidence>
<name>A0A1G9PRK4_9SPHI</name>
<dbReference type="GO" id="GO:0006654">
    <property type="term" value="P:phosphatidic acid biosynthetic process"/>
    <property type="evidence" value="ECO:0007669"/>
    <property type="project" value="TreeGrafter"/>
</dbReference>
<dbReference type="GO" id="GO:0003841">
    <property type="term" value="F:1-acylglycerol-3-phosphate O-acyltransferase activity"/>
    <property type="evidence" value="ECO:0007669"/>
    <property type="project" value="TreeGrafter"/>
</dbReference>
<evidence type="ECO:0000259" key="7">
    <source>
        <dbReference type="SMART" id="SM00563"/>
    </source>
</evidence>
<comment type="pathway">
    <text evidence="1">Lipid metabolism.</text>
</comment>
<evidence type="ECO:0000313" key="8">
    <source>
        <dbReference type="EMBL" id="SDM01394.1"/>
    </source>
</evidence>
<keyword evidence="2" id="KW-0444">Lipid biosynthesis</keyword>
<gene>
    <name evidence="8" type="ORF">SAMN05421820_102738</name>
</gene>
<evidence type="ECO:0000256" key="3">
    <source>
        <dbReference type="ARBA" id="ARBA00022679"/>
    </source>
</evidence>
<dbReference type="SUPFAM" id="SSF69593">
    <property type="entry name" value="Glycerol-3-phosphate (1)-acyltransferase"/>
    <property type="match status" value="1"/>
</dbReference>
<organism evidence="8 9">
    <name type="scientific">Pedobacter steynii</name>
    <dbReference type="NCBI Taxonomy" id="430522"/>
    <lineage>
        <taxon>Bacteria</taxon>
        <taxon>Pseudomonadati</taxon>
        <taxon>Bacteroidota</taxon>
        <taxon>Sphingobacteriia</taxon>
        <taxon>Sphingobacteriales</taxon>
        <taxon>Sphingobacteriaceae</taxon>
        <taxon>Pedobacter</taxon>
    </lineage>
</organism>
<dbReference type="Pfam" id="PF01553">
    <property type="entry name" value="Acyltransferase"/>
    <property type="match status" value="1"/>
</dbReference>
<evidence type="ECO:0000256" key="2">
    <source>
        <dbReference type="ARBA" id="ARBA00022516"/>
    </source>
</evidence>
<dbReference type="RefSeq" id="WP_074605563.1">
    <property type="nucleotide sequence ID" value="NZ_FNGY01000002.1"/>
</dbReference>
<keyword evidence="5 8" id="KW-0012">Acyltransferase</keyword>
<dbReference type="PANTHER" id="PTHR10434">
    <property type="entry name" value="1-ACYL-SN-GLYCEROL-3-PHOSPHATE ACYLTRANSFERASE"/>
    <property type="match status" value="1"/>
</dbReference>
<keyword evidence="3 8" id="KW-0808">Transferase</keyword>
<dbReference type="OrthoDB" id="9803035at2"/>
<reference evidence="9" key="1">
    <citation type="submission" date="2016-10" db="EMBL/GenBank/DDBJ databases">
        <authorList>
            <person name="Varghese N."/>
            <person name="Submissions S."/>
        </authorList>
    </citation>
    <scope>NUCLEOTIDE SEQUENCE [LARGE SCALE GENOMIC DNA]</scope>
    <source>
        <strain evidence="9">DSM 19110</strain>
    </source>
</reference>
<dbReference type="Proteomes" id="UP000183200">
    <property type="component" value="Unassembled WGS sequence"/>
</dbReference>
<dbReference type="STRING" id="430522.BFS30_18410"/>
<evidence type="ECO:0000313" key="9">
    <source>
        <dbReference type="Proteomes" id="UP000183200"/>
    </source>
</evidence>